<dbReference type="EMBL" id="VOQQ01000001">
    <property type="protein sequence ID" value="TXC62926.1"/>
    <property type="molecule type" value="Genomic_DNA"/>
</dbReference>
<reference evidence="2 3" key="1">
    <citation type="journal article" date="2015" name="J. Microbiol.">
        <title>Sphingosinicella ginsenosidimutans sp. nov., with ginsenoside converting activity.</title>
        <authorList>
            <person name="Kim J.K."/>
            <person name="Kang M.S."/>
            <person name="Park S.C."/>
            <person name="Kim K.M."/>
            <person name="Choi K."/>
            <person name="Yoon M.H."/>
            <person name="Im W.T."/>
        </authorList>
    </citation>
    <scope>NUCLEOTIDE SEQUENCE [LARGE SCALE GENOMIC DNA]</scope>
    <source>
        <strain evidence="2 3">BS-11</strain>
    </source>
</reference>
<evidence type="ECO:0000313" key="2">
    <source>
        <dbReference type="EMBL" id="TXC62926.1"/>
    </source>
</evidence>
<proteinExistence type="predicted"/>
<sequence>MRIATALIAVLPVALAGCGQGSAFDEAFRNSFRESAVSSCVAASRATPAAPQGVDWQRLCSCSVDRMMEGKSAAELRRLQGDSPEQMEAVRQCATQMGIVPGGGAPAAPGGK</sequence>
<name>A0A5C6TRR3_9SPHN</name>
<evidence type="ECO:0008006" key="4">
    <source>
        <dbReference type="Google" id="ProtNLM"/>
    </source>
</evidence>
<dbReference type="RefSeq" id="WP_147042313.1">
    <property type="nucleotide sequence ID" value="NZ_BAABIR010000002.1"/>
</dbReference>
<evidence type="ECO:0000313" key="3">
    <source>
        <dbReference type="Proteomes" id="UP000321249"/>
    </source>
</evidence>
<comment type="caution">
    <text evidence="2">The sequence shown here is derived from an EMBL/GenBank/DDBJ whole genome shotgun (WGS) entry which is preliminary data.</text>
</comment>
<feature type="signal peptide" evidence="1">
    <location>
        <begin position="1"/>
        <end position="16"/>
    </location>
</feature>
<dbReference type="Proteomes" id="UP000321249">
    <property type="component" value="Unassembled WGS sequence"/>
</dbReference>
<dbReference type="AlphaFoldDB" id="A0A5C6TRR3"/>
<feature type="chain" id="PRO_5022756125" description="Lipoprotein" evidence="1">
    <location>
        <begin position="17"/>
        <end position="112"/>
    </location>
</feature>
<organism evidence="2 3">
    <name type="scientific">Allosphingosinicella ginsenosidimutans</name>
    <dbReference type="NCBI Taxonomy" id="1176539"/>
    <lineage>
        <taxon>Bacteria</taxon>
        <taxon>Pseudomonadati</taxon>
        <taxon>Pseudomonadota</taxon>
        <taxon>Alphaproteobacteria</taxon>
        <taxon>Sphingomonadales</taxon>
        <taxon>Sphingomonadaceae</taxon>
        <taxon>Allosphingosinicella</taxon>
    </lineage>
</organism>
<keyword evidence="3" id="KW-1185">Reference proteome</keyword>
<evidence type="ECO:0000256" key="1">
    <source>
        <dbReference type="SAM" id="SignalP"/>
    </source>
</evidence>
<gene>
    <name evidence="2" type="ORF">FRZ32_04125</name>
</gene>
<keyword evidence="1" id="KW-0732">Signal</keyword>
<dbReference type="OrthoDB" id="7595819at2"/>
<dbReference type="PROSITE" id="PS51257">
    <property type="entry name" value="PROKAR_LIPOPROTEIN"/>
    <property type="match status" value="1"/>
</dbReference>
<protein>
    <recommendedName>
        <fullName evidence="4">Lipoprotein</fullName>
    </recommendedName>
</protein>
<accession>A0A5C6TRR3</accession>